<reference evidence="1 2" key="3">
    <citation type="journal article" date="2022" name="Microbiol. Spectr.">
        <title>Folding features and dynamics of 3D genome architecture in plant fungal pathogens.</title>
        <authorList>
            <person name="Xia C."/>
        </authorList>
    </citation>
    <scope>NUCLEOTIDE SEQUENCE [LARGE SCALE GENOMIC DNA]</scope>
    <source>
        <strain evidence="1 2">93-210</strain>
    </source>
</reference>
<dbReference type="Proteomes" id="UP001060170">
    <property type="component" value="Chromosome 4"/>
</dbReference>
<accession>A0ACC0ENA9</accession>
<name>A0ACC0ENA9_9BASI</name>
<dbReference type="EMBL" id="CM045868">
    <property type="protein sequence ID" value="KAI7956590.1"/>
    <property type="molecule type" value="Genomic_DNA"/>
</dbReference>
<gene>
    <name evidence="1" type="ORF">MJO28_003685</name>
</gene>
<evidence type="ECO:0000313" key="1">
    <source>
        <dbReference type="EMBL" id="KAI7956590.1"/>
    </source>
</evidence>
<protein>
    <submittedName>
        <fullName evidence="1">Uncharacterized protein</fullName>
    </submittedName>
</protein>
<organism evidence="1 2">
    <name type="scientific">Puccinia striiformis f. sp. tritici</name>
    <dbReference type="NCBI Taxonomy" id="168172"/>
    <lineage>
        <taxon>Eukaryota</taxon>
        <taxon>Fungi</taxon>
        <taxon>Dikarya</taxon>
        <taxon>Basidiomycota</taxon>
        <taxon>Pucciniomycotina</taxon>
        <taxon>Pucciniomycetes</taxon>
        <taxon>Pucciniales</taxon>
        <taxon>Pucciniaceae</taxon>
        <taxon>Puccinia</taxon>
    </lineage>
</organism>
<keyword evidence="2" id="KW-1185">Reference proteome</keyword>
<feature type="non-terminal residue" evidence="1">
    <location>
        <position position="1"/>
    </location>
</feature>
<reference evidence="2" key="1">
    <citation type="journal article" date="2018" name="BMC Genomics">
        <title>Genomic insights into host adaptation between the wheat stripe rust pathogen (Puccinia striiformis f. sp. tritici) and the barley stripe rust pathogen (Puccinia striiformis f. sp. hordei).</title>
        <authorList>
            <person name="Xia C."/>
            <person name="Wang M."/>
            <person name="Yin C."/>
            <person name="Cornejo O.E."/>
            <person name="Hulbert S.H."/>
            <person name="Chen X."/>
        </authorList>
    </citation>
    <scope>NUCLEOTIDE SEQUENCE [LARGE SCALE GENOMIC DNA]</scope>
    <source>
        <strain evidence="2">93-210</strain>
    </source>
</reference>
<reference evidence="2" key="2">
    <citation type="journal article" date="2018" name="Mol. Plant Microbe Interact.">
        <title>Genome sequence resources for the wheat stripe rust pathogen (Puccinia striiformis f. sp. tritici) and the barley stripe rust pathogen (Puccinia striiformis f. sp. hordei).</title>
        <authorList>
            <person name="Xia C."/>
            <person name="Wang M."/>
            <person name="Yin C."/>
            <person name="Cornejo O.E."/>
            <person name="Hulbert S.H."/>
            <person name="Chen X."/>
        </authorList>
    </citation>
    <scope>NUCLEOTIDE SEQUENCE [LARGE SCALE GENOMIC DNA]</scope>
    <source>
        <strain evidence="2">93-210</strain>
    </source>
</reference>
<sequence length="519" mass="56434">YNIPTTSLAPQSTSPIEFKMADDILPDVLFPSTPTLTSTLAPGSTQETPQGQFPLLLCPWPPNPSGIHNDARSTWNSDACSFPNPPPGYQYISPNSPMSQVSSITPLLQVTSNEEASEVSGHGRGRGRGKSGRGRGAGARKGSKKAKEPTALVPWDLDAPPGGKSSLERIVNWLSVHKNYITWRGPSQTKKSQAEAIAEWLETEGCAGRNGKGVEQQHWPRYHGQHLERDEDQDKNAIDHVGAANSEIEAEVWAKCPFYDALEPVMANRPSAAPPHLSEQTEQDVNTDIARALGFEHGEEPTETPNTNDKPAGNTNDRPACRESPDWDNDPSLWDTQDFKAPDPILQSGVDSPQPSQSQRLSNVISTATTRINSSTTVAAQKRALESVTLASPRKKSHAETITNQIFPSKEEMDADEAQQLALLHYLARENIKLDLEVAQAKAEVAQAKAEVARAKAEVEEKESATKNSNALMRANMIQGFMQNTGFTYENVVKATNNVMGMPVLAQALAGPQAENKDL</sequence>
<proteinExistence type="predicted"/>
<comment type="caution">
    <text evidence="1">The sequence shown here is derived from an EMBL/GenBank/DDBJ whole genome shotgun (WGS) entry which is preliminary data.</text>
</comment>
<evidence type="ECO:0000313" key="2">
    <source>
        <dbReference type="Proteomes" id="UP001060170"/>
    </source>
</evidence>